<evidence type="ECO:0000256" key="10">
    <source>
        <dbReference type="PROSITE-ProRule" id="PRU00723"/>
    </source>
</evidence>
<keyword evidence="6 10" id="KW-0863">Zinc-finger</keyword>
<keyword evidence="5" id="KW-0255">Endonuclease</keyword>
<dbReference type="Pfam" id="PF11977">
    <property type="entry name" value="RNase_Zc3h12a"/>
    <property type="match status" value="1"/>
</dbReference>
<evidence type="ECO:0000256" key="7">
    <source>
        <dbReference type="ARBA" id="ARBA00022801"/>
    </source>
</evidence>
<evidence type="ECO:0000256" key="3">
    <source>
        <dbReference type="ARBA" id="ARBA00022722"/>
    </source>
</evidence>
<sequence>MERKHPPLRRVTRGIPASISVGENVRAAQGAEFNRRIELNEEDSCYSSCSEESHPSLSRESSETVGSEFGLGRLKIEENNSKPPTTFTAPAHLVEFARNLGYSEERLIAVLKRVGCDAGQDRILAELVQMGRGCSEQNEGSTAFITTPSSSLRPIVIDGSNIAMTHGRKEVFSCAGIRDCVRFFTDRGHDDVLVFIPQFRRETARADCPITDQHLLNELDAARRIVWTPSRRINGRRIVCHDDLYILRTAEEKDAVIVSNDGYRDLLREHPQYRRIVEQRLLMYSFVDGKFMPPEDPLGRYGPRLQQFLSISSTPSTTLLCPYARKCTYGSKCKYYHPERPNGIHLSVTDRLMREKGQKRSLATRSSVQLDAPKMDHRGVGRTRSLNIDQKTSVVHDSGLSSPREFSYVTQAPWHNTVGRIASAPLSYTKKEPESGTLFTPSTAVWGRSELSVGPLTTKEAPPDRTQLQYHLSKIFPESLVISVMLAHPYETNSQVLCQRILDLQKEFTGG</sequence>
<evidence type="ECO:0000313" key="12">
    <source>
        <dbReference type="EMBL" id="KAK6730915.1"/>
    </source>
</evidence>
<evidence type="ECO:0000313" key="13">
    <source>
        <dbReference type="Proteomes" id="UP001303046"/>
    </source>
</evidence>
<dbReference type="InterPro" id="IPR051101">
    <property type="entry name" value="ZC3H12/N4BP1_RNase_Reg"/>
</dbReference>
<keyword evidence="4 10" id="KW-0479">Metal-binding</keyword>
<comment type="cofactor">
    <cofactor evidence="1">
        <name>Mg(2+)</name>
        <dbReference type="ChEBI" id="CHEBI:18420"/>
    </cofactor>
</comment>
<comment type="caution">
    <text evidence="12">The sequence shown here is derived from an EMBL/GenBank/DDBJ whole genome shotgun (WGS) entry which is preliminary data.</text>
</comment>
<dbReference type="EMBL" id="JAVFWL010000001">
    <property type="protein sequence ID" value="KAK6730915.1"/>
    <property type="molecule type" value="Genomic_DNA"/>
</dbReference>
<evidence type="ECO:0000259" key="11">
    <source>
        <dbReference type="PROSITE" id="PS50103"/>
    </source>
</evidence>
<dbReference type="InterPro" id="IPR040546">
    <property type="entry name" value="Rege-1_UBA-like"/>
</dbReference>
<dbReference type="Gene3D" id="3.40.50.11980">
    <property type="match status" value="1"/>
</dbReference>
<evidence type="ECO:0000256" key="4">
    <source>
        <dbReference type="ARBA" id="ARBA00022723"/>
    </source>
</evidence>
<dbReference type="PROSITE" id="PS50103">
    <property type="entry name" value="ZF_C3H1"/>
    <property type="match status" value="1"/>
</dbReference>
<feature type="domain" description="C3H1-type" evidence="11">
    <location>
        <begin position="315"/>
        <end position="340"/>
    </location>
</feature>
<keyword evidence="9" id="KW-0460">Magnesium</keyword>
<name>A0ABR1BYD3_NECAM</name>
<organism evidence="12 13">
    <name type="scientific">Necator americanus</name>
    <name type="common">Human hookworm</name>
    <dbReference type="NCBI Taxonomy" id="51031"/>
    <lineage>
        <taxon>Eukaryota</taxon>
        <taxon>Metazoa</taxon>
        <taxon>Ecdysozoa</taxon>
        <taxon>Nematoda</taxon>
        <taxon>Chromadorea</taxon>
        <taxon>Rhabditida</taxon>
        <taxon>Rhabditina</taxon>
        <taxon>Rhabditomorpha</taxon>
        <taxon>Strongyloidea</taxon>
        <taxon>Ancylostomatidae</taxon>
        <taxon>Bunostominae</taxon>
        <taxon>Necator</taxon>
    </lineage>
</organism>
<evidence type="ECO:0000256" key="8">
    <source>
        <dbReference type="ARBA" id="ARBA00022833"/>
    </source>
</evidence>
<evidence type="ECO:0000256" key="1">
    <source>
        <dbReference type="ARBA" id="ARBA00001946"/>
    </source>
</evidence>
<dbReference type="PANTHER" id="PTHR12876">
    <property type="entry name" value="N4BP1-RELATED"/>
    <property type="match status" value="1"/>
</dbReference>
<keyword evidence="7" id="KW-0378">Hydrolase</keyword>
<reference evidence="12 13" key="1">
    <citation type="submission" date="2023-08" db="EMBL/GenBank/DDBJ databases">
        <title>A Necator americanus chromosomal reference genome.</title>
        <authorList>
            <person name="Ilik V."/>
            <person name="Petrzelkova K.J."/>
            <person name="Pardy F."/>
            <person name="Fuh T."/>
            <person name="Niatou-Singa F.S."/>
            <person name="Gouil Q."/>
            <person name="Baker L."/>
            <person name="Ritchie M.E."/>
            <person name="Jex A.R."/>
            <person name="Gazzola D."/>
            <person name="Li H."/>
            <person name="Toshio Fujiwara R."/>
            <person name="Zhan B."/>
            <person name="Aroian R.V."/>
            <person name="Pafco B."/>
            <person name="Schwarz E.M."/>
        </authorList>
    </citation>
    <scope>NUCLEOTIDE SEQUENCE [LARGE SCALE GENOMIC DNA]</scope>
    <source>
        <strain evidence="12 13">Aroian</strain>
        <tissue evidence="12">Whole animal</tissue>
    </source>
</reference>
<keyword evidence="13" id="KW-1185">Reference proteome</keyword>
<dbReference type="InterPro" id="IPR021869">
    <property type="entry name" value="RNase_Zc3h12_NYN"/>
</dbReference>
<dbReference type="PANTHER" id="PTHR12876:SF37">
    <property type="entry name" value="ENDORIBONUCLEASE REGE-1-RELATED"/>
    <property type="match status" value="1"/>
</dbReference>
<evidence type="ECO:0000256" key="2">
    <source>
        <dbReference type="ARBA" id="ARBA00010922"/>
    </source>
</evidence>
<dbReference type="InterPro" id="IPR000571">
    <property type="entry name" value="Znf_CCCH"/>
</dbReference>
<evidence type="ECO:0000256" key="9">
    <source>
        <dbReference type="ARBA" id="ARBA00022842"/>
    </source>
</evidence>
<keyword evidence="3" id="KW-0540">Nuclease</keyword>
<proteinExistence type="inferred from homology"/>
<dbReference type="Pfam" id="PF18039">
    <property type="entry name" value="UBA_6"/>
    <property type="match status" value="1"/>
</dbReference>
<evidence type="ECO:0000256" key="6">
    <source>
        <dbReference type="ARBA" id="ARBA00022771"/>
    </source>
</evidence>
<protein>
    <recommendedName>
        <fullName evidence="11">C3H1-type domain-containing protein</fullName>
    </recommendedName>
</protein>
<dbReference type="Proteomes" id="UP001303046">
    <property type="component" value="Unassembled WGS sequence"/>
</dbReference>
<feature type="zinc finger region" description="C3H1-type" evidence="10">
    <location>
        <begin position="315"/>
        <end position="340"/>
    </location>
</feature>
<evidence type="ECO:0000256" key="5">
    <source>
        <dbReference type="ARBA" id="ARBA00022759"/>
    </source>
</evidence>
<accession>A0ABR1BYD3</accession>
<gene>
    <name evidence="12" type="primary">Necator_chrI.g3535</name>
    <name evidence="12" type="ORF">RB195_007406</name>
</gene>
<comment type="similarity">
    <text evidence="2">Belongs to the ZC3H12 family.</text>
</comment>
<keyword evidence="8 10" id="KW-0862">Zinc</keyword>